<accession>A0A063XWJ5</accession>
<evidence type="ECO:0000256" key="2">
    <source>
        <dbReference type="SAM" id="SignalP"/>
    </source>
</evidence>
<proteinExistence type="predicted"/>
<keyword evidence="4" id="KW-1185">Reference proteome</keyword>
<dbReference type="AlphaFoldDB" id="A0A063XWJ5"/>
<dbReference type="STRING" id="267850.ADINL_3033"/>
<comment type="caution">
    <text evidence="3">The sequence shown here is derived from an EMBL/GenBank/DDBJ whole genome shotgun (WGS) entry which is preliminary data.</text>
</comment>
<name>A0A063XWJ5_9GAMM</name>
<feature type="signal peptide" evidence="2">
    <location>
        <begin position="1"/>
        <end position="18"/>
    </location>
</feature>
<gene>
    <name evidence="3" type="ORF">ADINL_3033</name>
</gene>
<dbReference type="Gene3D" id="3.10.450.160">
    <property type="entry name" value="inner membrane protein cigr"/>
    <property type="match status" value="1"/>
</dbReference>
<dbReference type="EMBL" id="JMSZ01000042">
    <property type="protein sequence ID" value="KDE38578.1"/>
    <property type="molecule type" value="Genomic_DNA"/>
</dbReference>
<evidence type="ECO:0000313" key="3">
    <source>
        <dbReference type="EMBL" id="KDE38578.1"/>
    </source>
</evidence>
<feature type="chain" id="PRO_5001620003" evidence="2">
    <location>
        <begin position="19"/>
        <end position="169"/>
    </location>
</feature>
<feature type="region of interest" description="Disordered" evidence="1">
    <location>
        <begin position="21"/>
        <end position="51"/>
    </location>
</feature>
<dbReference type="PATRIC" id="fig|267850.7.peg.2984"/>
<protein>
    <submittedName>
        <fullName evidence="3">Uncharacterized protein</fullName>
    </submittedName>
</protein>
<dbReference type="Proteomes" id="UP000027318">
    <property type="component" value="Unassembled WGS sequence"/>
</dbReference>
<sequence>MRPYLFLLLAGLSLSLQASPPAFTPAASQERGRAASSLPSQTDTRQLLPGLTTEESRRLVRRVLEEYLGSPRYEVDQVFAQRALPPGLQQKLARGGSLPPGWQRKLARGETMPVDLYRQGVRLPDDWGRQSGYGRRDVELILLGDKVVRVLQGQGTILDVIDITQAVLQ</sequence>
<evidence type="ECO:0000313" key="4">
    <source>
        <dbReference type="Proteomes" id="UP000027318"/>
    </source>
</evidence>
<reference evidence="3 4" key="1">
    <citation type="journal article" date="2005" name="Int. J. Syst. Evol. Microbiol.">
        <title>Nitrincola lacisaponensis gen. nov., sp. nov., a novel alkaliphilic bacterium isolated from an alkaline, saline lake.</title>
        <authorList>
            <person name="Dimitriu P.A."/>
            <person name="Shukla S.K."/>
            <person name="Conradt J."/>
            <person name="Marquez M.C."/>
            <person name="Ventosa A."/>
            <person name="Maglia A."/>
            <person name="Peyton B.M."/>
            <person name="Pinkart H.C."/>
            <person name="Mormile M.R."/>
        </authorList>
    </citation>
    <scope>NUCLEOTIDE SEQUENCE [LARGE SCALE GENOMIC DNA]</scope>
    <source>
        <strain evidence="3 4">4CA</strain>
    </source>
</reference>
<organism evidence="3 4">
    <name type="scientific">Nitrincola lacisaponensis</name>
    <dbReference type="NCBI Taxonomy" id="267850"/>
    <lineage>
        <taxon>Bacteria</taxon>
        <taxon>Pseudomonadati</taxon>
        <taxon>Pseudomonadota</taxon>
        <taxon>Gammaproteobacteria</taxon>
        <taxon>Oceanospirillales</taxon>
        <taxon>Oceanospirillaceae</taxon>
        <taxon>Nitrincola</taxon>
    </lineage>
</organism>
<evidence type="ECO:0000256" key="1">
    <source>
        <dbReference type="SAM" id="MobiDB-lite"/>
    </source>
</evidence>
<keyword evidence="2" id="KW-0732">Signal</keyword>
<dbReference type="RefSeq" id="WP_051632877.1">
    <property type="nucleotide sequence ID" value="NZ_JMSZ01000042.1"/>
</dbReference>